<organism evidence="5 6">
    <name type="scientific">Spirosoma agri</name>
    <dbReference type="NCBI Taxonomy" id="1987381"/>
    <lineage>
        <taxon>Bacteria</taxon>
        <taxon>Pseudomonadati</taxon>
        <taxon>Bacteroidota</taxon>
        <taxon>Cytophagia</taxon>
        <taxon>Cytophagales</taxon>
        <taxon>Cytophagaceae</taxon>
        <taxon>Spirosoma</taxon>
    </lineage>
</organism>
<gene>
    <name evidence="5" type="ORF">GK091_22430</name>
</gene>
<dbReference type="EMBL" id="JAAGNZ010000002">
    <property type="protein sequence ID" value="NEU69654.1"/>
    <property type="molecule type" value="Genomic_DNA"/>
</dbReference>
<dbReference type="GO" id="GO:0008234">
    <property type="term" value="F:cysteine-type peptidase activity"/>
    <property type="evidence" value="ECO:0007669"/>
    <property type="project" value="InterPro"/>
</dbReference>
<accession>A0A6M0INJ9</accession>
<evidence type="ECO:0000313" key="6">
    <source>
        <dbReference type="Proteomes" id="UP000477386"/>
    </source>
</evidence>
<comment type="caution">
    <text evidence="5">The sequence shown here is derived from an EMBL/GenBank/DDBJ whole genome shotgun (WGS) entry which is preliminary data.</text>
</comment>
<dbReference type="SUPFAM" id="SSF54001">
    <property type="entry name" value="Cysteine proteinases"/>
    <property type="match status" value="1"/>
</dbReference>
<evidence type="ECO:0000313" key="5">
    <source>
        <dbReference type="EMBL" id="NEU69654.1"/>
    </source>
</evidence>
<evidence type="ECO:0000259" key="3">
    <source>
        <dbReference type="Pfam" id="PF00112"/>
    </source>
</evidence>
<feature type="chain" id="PRO_5026913714" evidence="2">
    <location>
        <begin position="29"/>
        <end position="517"/>
    </location>
</feature>
<keyword evidence="6" id="KW-1185">Reference proteome</keyword>
<reference evidence="5 6" key="1">
    <citation type="submission" date="2020-02" db="EMBL/GenBank/DDBJ databases">
        <title>Draft genome sequence of two Spirosoma agri KCTC 52727 and Spirosoma terrae KCTC 52035.</title>
        <authorList>
            <person name="Rojas J."/>
            <person name="Ambika Manirajan B."/>
            <person name="Ratering S."/>
            <person name="Suarez C."/>
            <person name="Schnell S."/>
        </authorList>
    </citation>
    <scope>NUCLEOTIDE SEQUENCE [LARGE SCALE GENOMIC DNA]</scope>
    <source>
        <strain evidence="5 6">KCTC 52727</strain>
    </source>
</reference>
<dbReference type="Proteomes" id="UP000477386">
    <property type="component" value="Unassembled WGS sequence"/>
</dbReference>
<name>A0A6M0INJ9_9BACT</name>
<dbReference type="InterPro" id="IPR025493">
    <property type="entry name" value="DUF4384"/>
</dbReference>
<evidence type="ECO:0000256" key="1">
    <source>
        <dbReference type="SAM" id="MobiDB-lite"/>
    </source>
</evidence>
<feature type="domain" description="DUF4384" evidence="4">
    <location>
        <begin position="374"/>
        <end position="440"/>
    </location>
</feature>
<dbReference type="InterPro" id="IPR038765">
    <property type="entry name" value="Papain-like_cys_pep_sf"/>
</dbReference>
<dbReference type="Pfam" id="PF00112">
    <property type="entry name" value="Peptidase_C1"/>
    <property type="match status" value="1"/>
</dbReference>
<dbReference type="GO" id="GO:0006508">
    <property type="term" value="P:proteolysis"/>
    <property type="evidence" value="ECO:0007669"/>
    <property type="project" value="InterPro"/>
</dbReference>
<dbReference type="Pfam" id="PF14326">
    <property type="entry name" value="DUF4384"/>
    <property type="match status" value="1"/>
</dbReference>
<feature type="signal peptide" evidence="2">
    <location>
        <begin position="1"/>
        <end position="28"/>
    </location>
</feature>
<keyword evidence="2" id="KW-0732">Signal</keyword>
<dbReference type="AlphaFoldDB" id="A0A6M0INJ9"/>
<evidence type="ECO:0000256" key="2">
    <source>
        <dbReference type="SAM" id="SignalP"/>
    </source>
</evidence>
<sequence>MKPTIATTRFGTAILLMTASFATLTTQAQSDRQPPMRKYAGGMKLSRTRSLTVMNKAPLATRSFANLPAQVSYEQFCPSVGDQGKQETSVAFATAYYLRTIMEGKEKNISQKPKLDEARFSPTFVYDKIRDPKDVNCQGGGTIEEALDVLKVDGVPRLSTLTYPLCNQAIPPAAAKEASQFRIGDYQQLFAEQADGAQKVLAVKKALSEGNPVVVGIGAPLSFEEARTVWEPAPNEKAADILYNQALCVIGYSDKQYGGAFRIVNSWNTGWGEKGFCWIPYSYFGKFALNAFQVYEASQEAGNRPGTVILTSSSTNRPTSNTPPADDSRHGSAELKLNDGTTMEVTRQVTRDLKVVSDESAPTDIRPYRVVNAYASGTRFKFYLNNSENTYVYALTTQKDGEVEKLFPADELTSPLLGPNTTIAYPSEKSSIVMEKHKGNKSDYLLILFAKRPLNMDGFIKTLDRKKGPLDKRLTDVLGDQLVKQDQIHYRNNQIGFEVKPGVTGNVVPLLIELQYK</sequence>
<dbReference type="CDD" id="cd02619">
    <property type="entry name" value="Peptidase_C1"/>
    <property type="match status" value="1"/>
</dbReference>
<evidence type="ECO:0000259" key="4">
    <source>
        <dbReference type="Pfam" id="PF14326"/>
    </source>
</evidence>
<feature type="domain" description="Peptidase C1A papain C-terminal" evidence="3">
    <location>
        <begin position="80"/>
        <end position="280"/>
    </location>
</feature>
<proteinExistence type="predicted"/>
<feature type="compositionally biased region" description="Low complexity" evidence="1">
    <location>
        <begin position="311"/>
        <end position="324"/>
    </location>
</feature>
<dbReference type="RefSeq" id="WP_164042196.1">
    <property type="nucleotide sequence ID" value="NZ_JAAGNZ010000002.1"/>
</dbReference>
<feature type="region of interest" description="Disordered" evidence="1">
    <location>
        <begin position="306"/>
        <end position="333"/>
    </location>
</feature>
<dbReference type="InterPro" id="IPR000668">
    <property type="entry name" value="Peptidase_C1A_C"/>
</dbReference>
<dbReference type="Gene3D" id="3.90.70.10">
    <property type="entry name" value="Cysteine proteinases"/>
    <property type="match status" value="1"/>
</dbReference>
<protein>
    <submittedName>
        <fullName evidence="5">DUF4384 domain-containing protein</fullName>
    </submittedName>
</protein>